<dbReference type="Pfam" id="PF00639">
    <property type="entry name" value="Rotamase"/>
    <property type="match status" value="1"/>
</dbReference>
<comment type="catalytic activity">
    <reaction evidence="1">
        <text>[protein]-peptidylproline (omega=180) = [protein]-peptidylproline (omega=0)</text>
        <dbReference type="Rhea" id="RHEA:16237"/>
        <dbReference type="Rhea" id="RHEA-COMP:10747"/>
        <dbReference type="Rhea" id="RHEA-COMP:10748"/>
        <dbReference type="ChEBI" id="CHEBI:83833"/>
        <dbReference type="ChEBI" id="CHEBI:83834"/>
        <dbReference type="EC" id="5.2.1.8"/>
    </reaction>
</comment>
<dbReference type="InterPro" id="IPR001202">
    <property type="entry name" value="WW_dom"/>
</dbReference>
<evidence type="ECO:0000259" key="14">
    <source>
        <dbReference type="PROSITE" id="PS50020"/>
    </source>
</evidence>
<feature type="region of interest" description="Disordered" evidence="13">
    <location>
        <begin position="64"/>
        <end position="117"/>
    </location>
</feature>
<dbReference type="GO" id="GO:0005829">
    <property type="term" value="C:cytosol"/>
    <property type="evidence" value="ECO:0007669"/>
    <property type="project" value="TreeGrafter"/>
</dbReference>
<proteinExistence type="predicted"/>
<dbReference type="GO" id="GO:0042025">
    <property type="term" value="C:host cell nucleus"/>
    <property type="evidence" value="ECO:0007669"/>
    <property type="project" value="UniProtKB-SubCell"/>
</dbReference>
<dbReference type="Gene3D" id="3.30.230.70">
    <property type="entry name" value="GHMP Kinase, N-terminal domain"/>
    <property type="match status" value="1"/>
</dbReference>
<comment type="function">
    <text evidence="9">Peptidyl-prolyl cis/trans isomerase (PPIase) that acts as a key virulence factor by promoting host leukocyte transformation. Binds to and isomerizes specific phosphorylated Ser/Thr-Pro (pSer/Thr-Pro) motifs in a subset of proteins, resulting in conformational changes in the proteins. Promotes host leukocyte transformation by binding to phosphorylated host FBXW7, disrupting dimerization and promoting FBXW7 autoubiquitination and subsequent degradation. Degradation of host FBXW7, leads to stabilization of JUN, which promotes cell transformation.</text>
</comment>
<feature type="compositionally biased region" description="Low complexity" evidence="13">
    <location>
        <begin position="64"/>
        <end position="78"/>
    </location>
</feature>
<dbReference type="PROSITE" id="PS50020">
    <property type="entry name" value="WW_DOMAIN_2"/>
    <property type="match status" value="1"/>
</dbReference>
<dbReference type="AlphaFoldDB" id="A0A9W7CI69"/>
<keyword evidence="8 11" id="KW-0413">Isomerase</keyword>
<dbReference type="GO" id="GO:0060255">
    <property type="term" value="P:regulation of macromolecule metabolic process"/>
    <property type="evidence" value="ECO:0007669"/>
    <property type="project" value="UniProtKB-ARBA"/>
</dbReference>
<evidence type="ECO:0000256" key="6">
    <source>
        <dbReference type="ARBA" id="ARBA00023110"/>
    </source>
</evidence>
<evidence type="ECO:0000256" key="13">
    <source>
        <dbReference type="SAM" id="MobiDB-lite"/>
    </source>
</evidence>
<dbReference type="GO" id="GO:0003755">
    <property type="term" value="F:peptidyl-prolyl cis-trans isomerase activity"/>
    <property type="evidence" value="ECO:0007669"/>
    <property type="project" value="UniProtKB-KW"/>
</dbReference>
<dbReference type="InterPro" id="IPR000297">
    <property type="entry name" value="PPIase_PpiC"/>
</dbReference>
<dbReference type="InterPro" id="IPR027408">
    <property type="entry name" value="PNPase/RNase_PH_dom_sf"/>
</dbReference>
<accession>A0A9W7CI69</accession>
<evidence type="ECO:0000313" key="16">
    <source>
        <dbReference type="EMBL" id="GMI08682.1"/>
    </source>
</evidence>
<dbReference type="InterPro" id="IPR036020">
    <property type="entry name" value="WW_dom_sf"/>
</dbReference>
<dbReference type="Pfam" id="PF01138">
    <property type="entry name" value="RNase_PH"/>
    <property type="match status" value="1"/>
</dbReference>
<evidence type="ECO:0000256" key="8">
    <source>
        <dbReference type="ARBA" id="ARBA00023235"/>
    </source>
</evidence>
<evidence type="ECO:0000256" key="3">
    <source>
        <dbReference type="ARBA" id="ARBA00004192"/>
    </source>
</evidence>
<keyword evidence="12" id="KW-0175">Coiled coil</keyword>
<keyword evidence="6 11" id="KW-0697">Rotamase</keyword>
<dbReference type="SUPFAM" id="SSF51045">
    <property type="entry name" value="WW domain"/>
    <property type="match status" value="1"/>
</dbReference>
<dbReference type="PROSITE" id="PS50198">
    <property type="entry name" value="PPIC_PPIASE_2"/>
    <property type="match status" value="1"/>
</dbReference>
<dbReference type="EC" id="5.2.1.8" evidence="4"/>
<evidence type="ECO:0000256" key="2">
    <source>
        <dbReference type="ARBA" id="ARBA00004147"/>
    </source>
</evidence>
<feature type="compositionally biased region" description="Low complexity" evidence="13">
    <location>
        <begin position="105"/>
        <end position="116"/>
    </location>
</feature>
<evidence type="ECO:0000256" key="9">
    <source>
        <dbReference type="ARBA" id="ARBA00054022"/>
    </source>
</evidence>
<reference evidence="16" key="1">
    <citation type="submission" date="2022-07" db="EMBL/GenBank/DDBJ databases">
        <title>Genome analysis of Parmales, a sister group of diatoms, reveals the evolutionary specialization of diatoms from phago-mixotrophs to photoautotrophs.</title>
        <authorList>
            <person name="Ban H."/>
            <person name="Sato S."/>
            <person name="Yoshikawa S."/>
            <person name="Kazumasa Y."/>
            <person name="Nakamura Y."/>
            <person name="Ichinomiya M."/>
            <person name="Saitoh K."/>
            <person name="Sato N."/>
            <person name="Blanc-Mathieu R."/>
            <person name="Endo H."/>
            <person name="Kuwata A."/>
            <person name="Ogata H."/>
        </authorList>
    </citation>
    <scope>NUCLEOTIDE SEQUENCE</scope>
</reference>
<evidence type="ECO:0000256" key="1">
    <source>
        <dbReference type="ARBA" id="ARBA00000971"/>
    </source>
</evidence>
<dbReference type="PANTHER" id="PTHR10657:SF4">
    <property type="entry name" value="PEPTIDYL-PROLYL CIS-TRANS ISOMERASE-RELATED"/>
    <property type="match status" value="1"/>
</dbReference>
<dbReference type="GO" id="GO:0005634">
    <property type="term" value="C:nucleus"/>
    <property type="evidence" value="ECO:0007669"/>
    <property type="project" value="TreeGrafter"/>
</dbReference>
<evidence type="ECO:0000256" key="7">
    <source>
        <dbReference type="ARBA" id="ARBA00023200"/>
    </source>
</evidence>
<organism evidence="16 17">
    <name type="scientific">Triparma retinervis</name>
    <dbReference type="NCBI Taxonomy" id="2557542"/>
    <lineage>
        <taxon>Eukaryota</taxon>
        <taxon>Sar</taxon>
        <taxon>Stramenopiles</taxon>
        <taxon>Ochrophyta</taxon>
        <taxon>Bolidophyceae</taxon>
        <taxon>Parmales</taxon>
        <taxon>Triparmaceae</taxon>
        <taxon>Triparma</taxon>
    </lineage>
</organism>
<protein>
    <recommendedName>
        <fullName evidence="4">peptidylprolyl isomerase</fullName>
        <ecNumber evidence="4">5.2.1.8</ecNumber>
    </recommendedName>
</protein>
<comment type="subcellular location">
    <subcellularLocation>
        <location evidence="3">Host cytoplasm</location>
    </subcellularLocation>
    <subcellularLocation>
        <location evidence="2">Host nucleus</location>
    </subcellularLocation>
</comment>
<dbReference type="FunFam" id="3.10.50.40:FF:000010">
    <property type="entry name" value="Peptidyl-prolyl cis-trans isomerase Pin1"/>
    <property type="match status" value="1"/>
</dbReference>
<feature type="compositionally biased region" description="Basic and acidic residues" evidence="13">
    <location>
        <begin position="80"/>
        <end position="99"/>
    </location>
</feature>
<dbReference type="GO" id="GO:0080090">
    <property type="term" value="P:regulation of primary metabolic process"/>
    <property type="evidence" value="ECO:0007669"/>
    <property type="project" value="UniProtKB-ARBA"/>
</dbReference>
<dbReference type="PROSITE" id="PS01159">
    <property type="entry name" value="WW_DOMAIN_1"/>
    <property type="match status" value="1"/>
</dbReference>
<dbReference type="EMBL" id="BRXZ01000275">
    <property type="protein sequence ID" value="GMI08682.1"/>
    <property type="molecule type" value="Genomic_DNA"/>
</dbReference>
<evidence type="ECO:0000256" key="10">
    <source>
        <dbReference type="ARBA" id="ARBA00066165"/>
    </source>
</evidence>
<feature type="domain" description="WW" evidence="14">
    <location>
        <begin position="8"/>
        <end position="42"/>
    </location>
</feature>
<dbReference type="SMART" id="SM00456">
    <property type="entry name" value="WW"/>
    <property type="match status" value="1"/>
</dbReference>
<dbReference type="PANTHER" id="PTHR10657">
    <property type="entry name" value="PEPTIDYL-PROLYL CIS-TRANS ISOMERASE"/>
    <property type="match status" value="1"/>
</dbReference>
<dbReference type="InterPro" id="IPR001247">
    <property type="entry name" value="ExoRNase_PH_dom1"/>
</dbReference>
<dbReference type="InterPro" id="IPR051370">
    <property type="entry name" value="PPIase_Pin1"/>
</dbReference>
<dbReference type="InterPro" id="IPR046357">
    <property type="entry name" value="PPIase_dom_sf"/>
</dbReference>
<keyword evidence="5" id="KW-1048">Host nucleus</keyword>
<evidence type="ECO:0000256" key="5">
    <source>
        <dbReference type="ARBA" id="ARBA00022562"/>
    </source>
</evidence>
<keyword evidence="17" id="KW-1185">Reference proteome</keyword>
<keyword evidence="7" id="KW-1035">Host cytoplasm</keyword>
<gene>
    <name evidence="16" type="ORF">TrRE_jg3242</name>
</gene>
<evidence type="ECO:0000259" key="15">
    <source>
        <dbReference type="PROSITE" id="PS50198"/>
    </source>
</evidence>
<dbReference type="Gene3D" id="3.10.50.40">
    <property type="match status" value="1"/>
</dbReference>
<dbReference type="SUPFAM" id="SSF54534">
    <property type="entry name" value="FKBP-like"/>
    <property type="match status" value="1"/>
</dbReference>
<evidence type="ECO:0000256" key="12">
    <source>
        <dbReference type="SAM" id="Coils"/>
    </source>
</evidence>
<dbReference type="SUPFAM" id="SSF54211">
    <property type="entry name" value="Ribosomal protein S5 domain 2-like"/>
    <property type="match status" value="1"/>
</dbReference>
<feature type="domain" description="PpiC" evidence="15">
    <location>
        <begin position="116"/>
        <end position="232"/>
    </location>
</feature>
<dbReference type="InterPro" id="IPR020568">
    <property type="entry name" value="Ribosomal_Su5_D2-typ_SF"/>
</dbReference>
<evidence type="ECO:0000256" key="11">
    <source>
        <dbReference type="PROSITE-ProRule" id="PRU00278"/>
    </source>
</evidence>
<evidence type="ECO:0000256" key="4">
    <source>
        <dbReference type="ARBA" id="ARBA00013194"/>
    </source>
</evidence>
<dbReference type="Gene3D" id="2.20.70.10">
    <property type="match status" value="1"/>
</dbReference>
<sequence>MEFREPPPPLAAGWVTKKNRAGTHYYFYNLETGESTWAKPPDAIDASSLANAVSSIMDVQSNSNSALNAAGGSASASSSKKREREGGKDKGKREKESKSSKRQKSSSAAAAGAAPKGKVRAFHILKKHKDSSRPYDRNKKKITRTKADAREEIEGFKDMMESVEGEELLEVFKATASEESDCSSAKRGGDLGPFEYGKMRKEFSEAAFALKVGGVSELVETSSGVHLILSLPIMTSTAPNPSHSLRPLHIKLSPLNLSLGSCLVEFDHTKVMAVVKGPQPARWNQEWEEEGRLGVKVRWAPWGREEEGGKGGKGEWMDEEEKGLASIVRNAIAPSVNLSSLKKSVVDVQLEILQDDGGLIPALVIAASLALADAGVELYDLVGCSEVGVGGRGRDIVLDPCAEEARGMDVEGEGASMVMGVMGKVKKVTMYECRGPVEGGRLGDVEEPA</sequence>
<comment type="caution">
    <text evidence="16">The sequence shown here is derived from an EMBL/GenBank/DDBJ whole genome shotgun (WGS) entry which is preliminary data.</text>
</comment>
<comment type="subunit">
    <text evidence="10">Interacts with host FBXW7; leading to FBXW7 autoubiquitination and subsequent degradation.</text>
</comment>
<feature type="coiled-coil region" evidence="12">
    <location>
        <begin position="139"/>
        <end position="166"/>
    </location>
</feature>
<dbReference type="GO" id="GO:0030430">
    <property type="term" value="C:host cell cytoplasm"/>
    <property type="evidence" value="ECO:0007669"/>
    <property type="project" value="UniProtKB-SubCell"/>
</dbReference>
<dbReference type="OrthoDB" id="2530521at2759"/>
<name>A0A9W7CI69_9STRA</name>
<evidence type="ECO:0000313" key="17">
    <source>
        <dbReference type="Proteomes" id="UP001165082"/>
    </source>
</evidence>
<dbReference type="Proteomes" id="UP001165082">
    <property type="component" value="Unassembled WGS sequence"/>
</dbReference>
<dbReference type="CDD" id="cd00201">
    <property type="entry name" value="WW"/>
    <property type="match status" value="1"/>
</dbReference>